<dbReference type="CDD" id="cd00118">
    <property type="entry name" value="LysM"/>
    <property type="match status" value="5"/>
</dbReference>
<evidence type="ECO:0000313" key="4">
    <source>
        <dbReference type="EMBL" id="NMH25837.1"/>
    </source>
</evidence>
<gene>
    <name evidence="4" type="ORF">G6042_11235</name>
</gene>
<feature type="domain" description="LysM" evidence="3">
    <location>
        <begin position="492"/>
        <end position="535"/>
    </location>
</feature>
<dbReference type="EMBL" id="JAAMPT010000208">
    <property type="protein sequence ID" value="NMH25837.1"/>
    <property type="molecule type" value="Genomic_DNA"/>
</dbReference>
<dbReference type="PROSITE" id="PS00922">
    <property type="entry name" value="TRANSGLYCOSYLASE"/>
    <property type="match status" value="1"/>
</dbReference>
<dbReference type="PANTHER" id="PTHR33734">
    <property type="entry name" value="LYSM DOMAIN-CONTAINING GPI-ANCHORED PROTEIN 2"/>
    <property type="match status" value="1"/>
</dbReference>
<feature type="chain" id="PRO_5046796718" evidence="2">
    <location>
        <begin position="21"/>
        <end position="759"/>
    </location>
</feature>
<feature type="domain" description="LysM" evidence="3">
    <location>
        <begin position="643"/>
        <end position="686"/>
    </location>
</feature>
<dbReference type="InterPro" id="IPR023346">
    <property type="entry name" value="Lysozyme-like_dom_sf"/>
</dbReference>
<dbReference type="PANTHER" id="PTHR33734:SF22">
    <property type="entry name" value="MEMBRANE-BOUND LYTIC MUREIN TRANSGLYCOSYLASE D"/>
    <property type="match status" value="1"/>
</dbReference>
<feature type="domain" description="LysM" evidence="3">
    <location>
        <begin position="396"/>
        <end position="439"/>
    </location>
</feature>
<dbReference type="Proteomes" id="UP000767947">
    <property type="component" value="Unassembled WGS sequence"/>
</dbReference>
<feature type="domain" description="LysM" evidence="3">
    <location>
        <begin position="713"/>
        <end position="757"/>
    </location>
</feature>
<accession>A0ABX1QUG7</accession>
<dbReference type="PROSITE" id="PS51782">
    <property type="entry name" value="LYSM"/>
    <property type="match status" value="5"/>
</dbReference>
<evidence type="ECO:0000256" key="1">
    <source>
        <dbReference type="ARBA" id="ARBA00007734"/>
    </source>
</evidence>
<organism evidence="4 5">
    <name type="scientific">Flavobacterium solisilvae</name>
    <dbReference type="NCBI Taxonomy" id="1852019"/>
    <lineage>
        <taxon>Bacteria</taxon>
        <taxon>Pseudomonadati</taxon>
        <taxon>Bacteroidota</taxon>
        <taxon>Flavobacteriia</taxon>
        <taxon>Flavobacteriales</taxon>
        <taxon>Flavobacteriaceae</taxon>
        <taxon>Flavobacterium</taxon>
    </lineage>
</organism>
<protein>
    <submittedName>
        <fullName evidence="4">LysM peptidoglycan-binding domain-containing protein</fullName>
    </submittedName>
</protein>
<keyword evidence="2" id="KW-0732">Signal</keyword>
<dbReference type="SUPFAM" id="SSF54106">
    <property type="entry name" value="LysM domain"/>
    <property type="match status" value="5"/>
</dbReference>
<keyword evidence="5" id="KW-1185">Reference proteome</keyword>
<dbReference type="InterPro" id="IPR008258">
    <property type="entry name" value="Transglycosylase_SLT_dom_1"/>
</dbReference>
<sequence length="759" mass="85812">MILKKITSLAVIFVSAATFAQDTIIPAKIEKVPLTKRQYLDSIKATFVQDNLALCIDSMWMKELASLDLYNELTLDIKNINVDEKVDYELPTELLKERLKKLDEKSPFNIEYNQGLENVIKSFLKNRKRAFERLMGISQFYFPLFEESLAAQNIPLEIKYLAVVESALNPRAVSKAGATGLWQFMYQTGKQYGLKIDTYVDERSDPMKASKAATQYMKNMYSIFGDWDLVLASYNTGPGNVAKAIRRSGGKQNYWNIRPYLHKETQGYVPAFLATMYIFEYHKEHGIVPHKPVANHFATDTVQVKRALSFKQIADLLDVSVAELQFLNPSYKREVVPSITGNDYYLRLPLDKIALFASNEEKIYAYANYEESLREKPFDSRFASAVASSDSTTKLKYHKVRRGDSLGEISDKYGVTVAQLKKWNRLKSNSAPLGRNLKVYTKQAIPQENTAVAETKVAKPKADTTSVKEALASNSAKVFKEEKIVTYKDVTKTHKVKKGENLGEIANKYDVSVAEVKKWNKLKSNNIMLGANLKIVKNERVVTTVRKEVKQPKIVETVENDAIASNSTNEDAKQNPSDYYEVQKGDNLYYIAKKFNVSIEDLKKWNNIEDGNVRLGSKLALMNLNTDENEPVVAEVKTETKIVEYVVKAGDNLGNIAKKYNAAVSDLKDWNNLEDNNIKVGEKLVVSKKLFAVNDAKPSKKETFANNEKEKVKHYYVKKGDSLFSIAKKHPGVTVADIKKWNGINSESLKPGMKLKISG</sequence>
<dbReference type="SMART" id="SM00257">
    <property type="entry name" value="LysM"/>
    <property type="match status" value="5"/>
</dbReference>
<feature type="signal peptide" evidence="2">
    <location>
        <begin position="1"/>
        <end position="20"/>
    </location>
</feature>
<dbReference type="Gene3D" id="1.10.530.10">
    <property type="match status" value="1"/>
</dbReference>
<dbReference type="InterPro" id="IPR036779">
    <property type="entry name" value="LysM_dom_sf"/>
</dbReference>
<evidence type="ECO:0000256" key="2">
    <source>
        <dbReference type="SAM" id="SignalP"/>
    </source>
</evidence>
<comment type="caution">
    <text evidence="4">The sequence shown here is derived from an EMBL/GenBank/DDBJ whole genome shotgun (WGS) entry which is preliminary data.</text>
</comment>
<reference evidence="4 5" key="1">
    <citation type="submission" date="2020-02" db="EMBL/GenBank/DDBJ databases">
        <title>Flavobacterium sp. genome.</title>
        <authorList>
            <person name="Jung H.S."/>
            <person name="Baek J.H."/>
            <person name="Jeon C.O."/>
        </authorList>
    </citation>
    <scope>NUCLEOTIDE SEQUENCE [LARGE SCALE GENOMIC DNA]</scope>
    <source>
        <strain evidence="4 5">SE-s27</strain>
    </source>
</reference>
<name>A0ABX1QUG7_9FLAO</name>
<comment type="similarity">
    <text evidence="1">Belongs to the transglycosylase Slt family.</text>
</comment>
<proteinExistence type="inferred from homology"/>
<dbReference type="InterPro" id="IPR000189">
    <property type="entry name" value="Transglyc_AS"/>
</dbReference>
<dbReference type="Pfam" id="PF01476">
    <property type="entry name" value="LysM"/>
    <property type="match status" value="5"/>
</dbReference>
<evidence type="ECO:0000313" key="5">
    <source>
        <dbReference type="Proteomes" id="UP000767947"/>
    </source>
</evidence>
<dbReference type="Gene3D" id="3.10.350.10">
    <property type="entry name" value="LysM domain"/>
    <property type="match status" value="5"/>
</dbReference>
<evidence type="ECO:0000259" key="3">
    <source>
        <dbReference type="PROSITE" id="PS51782"/>
    </source>
</evidence>
<dbReference type="InterPro" id="IPR018392">
    <property type="entry name" value="LysM"/>
</dbReference>
<dbReference type="CDD" id="cd16894">
    <property type="entry name" value="MltD-like"/>
    <property type="match status" value="1"/>
</dbReference>
<feature type="domain" description="LysM" evidence="3">
    <location>
        <begin position="578"/>
        <end position="621"/>
    </location>
</feature>
<dbReference type="Pfam" id="PF01464">
    <property type="entry name" value="SLT"/>
    <property type="match status" value="1"/>
</dbReference>
<dbReference type="SUPFAM" id="SSF53955">
    <property type="entry name" value="Lysozyme-like"/>
    <property type="match status" value="1"/>
</dbReference>
<dbReference type="RefSeq" id="WP_169524529.1">
    <property type="nucleotide sequence ID" value="NZ_JAAMPT010000208.1"/>
</dbReference>